<dbReference type="GO" id="GO:0000062">
    <property type="term" value="F:fatty-acyl-CoA binding"/>
    <property type="evidence" value="ECO:0007669"/>
    <property type="project" value="InterPro"/>
</dbReference>
<dbReference type="Pfam" id="PF00887">
    <property type="entry name" value="ACBP"/>
    <property type="match status" value="1"/>
</dbReference>
<reference evidence="4 6" key="1">
    <citation type="submission" date="2021-11" db="EMBL/GenBank/DDBJ databases">
        <authorList>
            <person name="Islam A."/>
            <person name="Islam S."/>
            <person name="Flora M.S."/>
            <person name="Rahman M."/>
            <person name="Ziaur R.M."/>
            <person name="Epstein J.H."/>
            <person name="Hassan M."/>
            <person name="Klassen M."/>
            <person name="Woodard K."/>
            <person name="Webb A."/>
            <person name="Webby R.J."/>
            <person name="El Zowalaty M.E."/>
        </authorList>
    </citation>
    <scope>NUCLEOTIDE SEQUENCE</scope>
    <source>
        <strain evidence="5">Pbs1</strain>
        <strain evidence="4">Pbs3</strain>
    </source>
</reference>
<evidence type="ECO:0000256" key="1">
    <source>
        <dbReference type="ARBA" id="ARBA00023121"/>
    </source>
</evidence>
<dbReference type="GO" id="GO:0005737">
    <property type="term" value="C:cytoplasm"/>
    <property type="evidence" value="ECO:0007669"/>
    <property type="project" value="TreeGrafter"/>
</dbReference>
<evidence type="ECO:0000313" key="5">
    <source>
        <dbReference type="EMBL" id="CAH0516831.1"/>
    </source>
</evidence>
<keyword evidence="2" id="KW-0175">Coiled coil</keyword>
<evidence type="ECO:0000313" key="6">
    <source>
        <dbReference type="Proteomes" id="UP001158986"/>
    </source>
</evidence>
<dbReference type="InterPro" id="IPR014352">
    <property type="entry name" value="FERM/acyl-CoA-bd_prot_sf"/>
</dbReference>
<gene>
    <name evidence="5" type="ORF">PBS001_LOCUS3469</name>
    <name evidence="4" type="ORF">PBS003_LOCUS912</name>
</gene>
<feature type="coiled-coil region" evidence="2">
    <location>
        <begin position="209"/>
        <end position="236"/>
    </location>
</feature>
<comment type="caution">
    <text evidence="4">The sequence shown here is derived from an EMBL/GenBank/DDBJ whole genome shotgun (WGS) entry which is preliminary data.</text>
</comment>
<dbReference type="Proteomes" id="UP001158986">
    <property type="component" value="Unassembled WGS sequence"/>
</dbReference>
<dbReference type="InterPro" id="IPR000582">
    <property type="entry name" value="Acyl-CoA-binding_protein"/>
</dbReference>
<dbReference type="PANTHER" id="PTHR23310:SF77">
    <property type="entry name" value="LD25952P"/>
    <property type="match status" value="1"/>
</dbReference>
<dbReference type="GO" id="GO:0006631">
    <property type="term" value="P:fatty acid metabolic process"/>
    <property type="evidence" value="ECO:0007669"/>
    <property type="project" value="TreeGrafter"/>
</dbReference>
<evidence type="ECO:0000256" key="2">
    <source>
        <dbReference type="SAM" id="Coils"/>
    </source>
</evidence>
<evidence type="ECO:0000259" key="3">
    <source>
        <dbReference type="PROSITE" id="PS51228"/>
    </source>
</evidence>
<feature type="domain" description="ACB" evidence="3">
    <location>
        <begin position="76"/>
        <end position="168"/>
    </location>
</feature>
<keyword evidence="6" id="KW-1185">Reference proteome</keyword>
<dbReference type="AlphaFoldDB" id="A0AAU9KNU8"/>
<evidence type="ECO:0000313" key="7">
    <source>
        <dbReference type="Proteomes" id="UP001160483"/>
    </source>
</evidence>
<keyword evidence="1" id="KW-0446">Lipid-binding</keyword>
<dbReference type="Gene3D" id="1.20.80.10">
    <property type="match status" value="1"/>
</dbReference>
<dbReference type="Proteomes" id="UP001160483">
    <property type="component" value="Unassembled WGS sequence"/>
</dbReference>
<evidence type="ECO:0000313" key="4">
    <source>
        <dbReference type="EMBL" id="CAH0474044.1"/>
    </source>
</evidence>
<proteinExistence type="predicted"/>
<dbReference type="SUPFAM" id="SSF47027">
    <property type="entry name" value="Acyl-CoA binding protein"/>
    <property type="match status" value="1"/>
</dbReference>
<organism evidence="4 7">
    <name type="scientific">Peronospora belbahrii</name>
    <dbReference type="NCBI Taxonomy" id="622444"/>
    <lineage>
        <taxon>Eukaryota</taxon>
        <taxon>Sar</taxon>
        <taxon>Stramenopiles</taxon>
        <taxon>Oomycota</taxon>
        <taxon>Peronosporomycetes</taxon>
        <taxon>Peronosporales</taxon>
        <taxon>Peronosporaceae</taxon>
        <taxon>Peronospora</taxon>
    </lineage>
</organism>
<accession>A0AAU9KNU8</accession>
<dbReference type="EMBL" id="CAKKTJ010000095">
    <property type="protein sequence ID" value="CAH0474044.1"/>
    <property type="molecule type" value="Genomic_DNA"/>
</dbReference>
<dbReference type="PANTHER" id="PTHR23310">
    <property type="entry name" value="ACYL-COA-BINDING PROTEIN, ACBP"/>
    <property type="match status" value="1"/>
</dbReference>
<dbReference type="InterPro" id="IPR035984">
    <property type="entry name" value="Acyl-CoA-binding_sf"/>
</dbReference>
<dbReference type="PROSITE" id="PS51228">
    <property type="entry name" value="ACB_2"/>
    <property type="match status" value="1"/>
</dbReference>
<protein>
    <recommendedName>
        <fullName evidence="3">ACB domain-containing protein</fullName>
    </recommendedName>
</protein>
<sequence>MPSLAPSPASSSLFSSIVSQAMSVQSARTRLLSTIPSYETEENVDDVETVDLRSLSSSAASSTAHSQSTCESCAQLESDFAGAVLFVEKYQGPHRILTQANSSPKMNLYAYYQQATLGPCLTVTPLAGRDELEQSKWEKWRNLGQMTRQEAMKQYTLVLDNLVDDWRHSANVWSSSMESSDSSTRRQPFEADSVTSNRLKQPLHVFERLPQIYRELKELQDRVDDETKKRDELETHLLHLTRDNRDMFNEHTEFMEQTRNSLLTLVKNLENDVALQSTEMQQLALRQQQLATRAKNSVLLAVEARGRHYVVIIKALLNKRLIRAALVVFIGLRAWHFLRHHRLPPFLAQLLIHWLTKVSSMDNRNAPPLSY</sequence>
<name>A0AAU9KNU8_9STRA</name>
<dbReference type="EMBL" id="CAKLCB010000208">
    <property type="protein sequence ID" value="CAH0516831.1"/>
    <property type="molecule type" value="Genomic_DNA"/>
</dbReference>